<protein>
    <submittedName>
        <fullName evidence="8">DUF4102 domain-containing protein</fullName>
    </submittedName>
</protein>
<dbReference type="PROSITE" id="PS51900">
    <property type="entry name" value="CB"/>
    <property type="match status" value="1"/>
</dbReference>
<dbReference type="SUPFAM" id="SSF56349">
    <property type="entry name" value="DNA breaking-rejoining enzymes"/>
    <property type="match status" value="1"/>
</dbReference>
<dbReference type="GO" id="GO:0006310">
    <property type="term" value="P:DNA recombination"/>
    <property type="evidence" value="ECO:0007669"/>
    <property type="project" value="UniProtKB-KW"/>
</dbReference>
<dbReference type="AlphaFoldDB" id="A0A4Q2UE07"/>
<dbReference type="PANTHER" id="PTHR30629">
    <property type="entry name" value="PROPHAGE INTEGRASE"/>
    <property type="match status" value="1"/>
</dbReference>
<keyword evidence="3 5" id="KW-0238">DNA-binding</keyword>
<evidence type="ECO:0000259" key="7">
    <source>
        <dbReference type="PROSITE" id="PS51900"/>
    </source>
</evidence>
<dbReference type="InterPro" id="IPR013762">
    <property type="entry name" value="Integrase-like_cat_sf"/>
</dbReference>
<feature type="domain" description="Tyr recombinase" evidence="6">
    <location>
        <begin position="224"/>
        <end position="398"/>
    </location>
</feature>
<comment type="similarity">
    <text evidence="1">Belongs to the 'phage' integrase family.</text>
</comment>
<dbReference type="InterPro" id="IPR050808">
    <property type="entry name" value="Phage_Integrase"/>
</dbReference>
<dbReference type="InterPro" id="IPR002104">
    <property type="entry name" value="Integrase_catalytic"/>
</dbReference>
<dbReference type="EMBL" id="QYBB01000004">
    <property type="protein sequence ID" value="RYC33045.1"/>
    <property type="molecule type" value="Genomic_DNA"/>
</dbReference>
<sequence>MVKLTKRIIDATAAKMAGDAMLWDDDLPGFGLRIKPSGAKSFVVQYRNANGRSRRLTIGRYGVLTLEQARGDARQILVSVARGQDPAEQRQSERQAITVGELCRDYLEKAESGLIITRRRQAKKASTLATDRGRIERHIVPLLGHRPVKDVTSADMRAFLRDVTAGKTAADVKTGLHGRAIVEGGRGTASRTLGLLGGIFTYAVQESYRPDNPVTGVIRPADRKRKVRLDDGGFRRLGRRIRAAEHLAYRWQATDAVRLLALTGCRKGEIEDLRRSEVDLAGQALRLGDSKTGYSVRPLGSAAIGVLRTAMARTKGQYVFPATRGDGPYQGLPKAWKAIVARRMPDVTAHVLRHSFASVAEDLGFTVPTIAALLGHAAGGVTAGYIHKLDAALVAAADRVSAHIAGLMNGEVEPEKVVSLKRKVS</sequence>
<dbReference type="CDD" id="cd00796">
    <property type="entry name" value="INT_Rci_Hp1_C"/>
    <property type="match status" value="1"/>
</dbReference>
<dbReference type="InterPro" id="IPR038488">
    <property type="entry name" value="Integrase_DNA-bd_sf"/>
</dbReference>
<reference evidence="8 9" key="1">
    <citation type="submission" date="2018-12" db="EMBL/GenBank/DDBJ databases">
        <authorList>
            <person name="Grouzdev D.S."/>
            <person name="Krutkina M.S."/>
        </authorList>
    </citation>
    <scope>NUCLEOTIDE SEQUENCE [LARGE SCALE GENOMIC DNA]</scope>
    <source>
        <strain evidence="8 9">RmlP026</strain>
    </source>
</reference>
<evidence type="ECO:0000256" key="2">
    <source>
        <dbReference type="ARBA" id="ARBA00022908"/>
    </source>
</evidence>
<dbReference type="InterPro" id="IPR044068">
    <property type="entry name" value="CB"/>
</dbReference>
<dbReference type="GO" id="GO:0015074">
    <property type="term" value="P:DNA integration"/>
    <property type="evidence" value="ECO:0007669"/>
    <property type="project" value="UniProtKB-KW"/>
</dbReference>
<dbReference type="PROSITE" id="PS51898">
    <property type="entry name" value="TYR_RECOMBINASE"/>
    <property type="match status" value="1"/>
</dbReference>
<comment type="caution">
    <text evidence="8">The sequence shown here is derived from an EMBL/GenBank/DDBJ whole genome shotgun (WGS) entry which is preliminary data.</text>
</comment>
<dbReference type="Pfam" id="PF22022">
    <property type="entry name" value="Phage_int_M"/>
    <property type="match status" value="1"/>
</dbReference>
<dbReference type="Gene3D" id="1.10.443.10">
    <property type="entry name" value="Intergrase catalytic core"/>
    <property type="match status" value="1"/>
</dbReference>
<dbReference type="PANTHER" id="PTHR30629:SF2">
    <property type="entry name" value="PROPHAGE INTEGRASE INTS-RELATED"/>
    <property type="match status" value="1"/>
</dbReference>
<dbReference type="GO" id="GO:0003677">
    <property type="term" value="F:DNA binding"/>
    <property type="evidence" value="ECO:0007669"/>
    <property type="project" value="UniProtKB-UniRule"/>
</dbReference>
<accession>A0A4Q2UE07</accession>
<evidence type="ECO:0000256" key="1">
    <source>
        <dbReference type="ARBA" id="ARBA00008857"/>
    </source>
</evidence>
<dbReference type="InterPro" id="IPR010998">
    <property type="entry name" value="Integrase_recombinase_N"/>
</dbReference>
<organism evidence="8 9">
    <name type="scientific">Lichenibacterium minor</name>
    <dbReference type="NCBI Taxonomy" id="2316528"/>
    <lineage>
        <taxon>Bacteria</taxon>
        <taxon>Pseudomonadati</taxon>
        <taxon>Pseudomonadota</taxon>
        <taxon>Alphaproteobacteria</taxon>
        <taxon>Hyphomicrobiales</taxon>
        <taxon>Lichenihabitantaceae</taxon>
        <taxon>Lichenibacterium</taxon>
    </lineage>
</organism>
<evidence type="ECO:0000256" key="5">
    <source>
        <dbReference type="PROSITE-ProRule" id="PRU01248"/>
    </source>
</evidence>
<keyword evidence="9" id="KW-1185">Reference proteome</keyword>
<dbReference type="Pfam" id="PF00589">
    <property type="entry name" value="Phage_integrase"/>
    <property type="match status" value="1"/>
</dbReference>
<dbReference type="OrthoDB" id="7615137at2"/>
<dbReference type="Pfam" id="PF13356">
    <property type="entry name" value="Arm-DNA-bind_3"/>
    <property type="match status" value="1"/>
</dbReference>
<evidence type="ECO:0000313" key="8">
    <source>
        <dbReference type="EMBL" id="RYC33045.1"/>
    </source>
</evidence>
<evidence type="ECO:0000313" key="9">
    <source>
        <dbReference type="Proteomes" id="UP000290759"/>
    </source>
</evidence>
<evidence type="ECO:0000259" key="6">
    <source>
        <dbReference type="PROSITE" id="PS51898"/>
    </source>
</evidence>
<dbReference type="Gene3D" id="3.30.160.390">
    <property type="entry name" value="Integrase, DNA-binding domain"/>
    <property type="match status" value="1"/>
</dbReference>
<dbReference type="RefSeq" id="WP_129224587.1">
    <property type="nucleotide sequence ID" value="NZ_QYBB01000004.1"/>
</dbReference>
<proteinExistence type="inferred from homology"/>
<dbReference type="InterPro" id="IPR011010">
    <property type="entry name" value="DNA_brk_join_enz"/>
</dbReference>
<evidence type="ECO:0000256" key="4">
    <source>
        <dbReference type="ARBA" id="ARBA00023172"/>
    </source>
</evidence>
<name>A0A4Q2UE07_9HYPH</name>
<gene>
    <name evidence="8" type="ORF">D3273_06245</name>
</gene>
<keyword evidence="4" id="KW-0233">DNA recombination</keyword>
<evidence type="ECO:0000256" key="3">
    <source>
        <dbReference type="ARBA" id="ARBA00023125"/>
    </source>
</evidence>
<dbReference type="Proteomes" id="UP000290759">
    <property type="component" value="Unassembled WGS sequence"/>
</dbReference>
<feature type="domain" description="Core-binding (CB)" evidence="7">
    <location>
        <begin position="97"/>
        <end position="204"/>
    </location>
</feature>
<keyword evidence="2" id="KW-0229">DNA integration</keyword>
<dbReference type="InterPro" id="IPR053876">
    <property type="entry name" value="Phage_int_M"/>
</dbReference>
<dbReference type="Gene3D" id="1.10.150.130">
    <property type="match status" value="1"/>
</dbReference>
<reference evidence="8 9" key="2">
    <citation type="submission" date="2019-02" db="EMBL/GenBank/DDBJ databases">
        <title>'Lichenibacterium ramalinii' gen. nov. sp. nov., 'Lichenibacterium minor' gen. nov. sp. nov.</title>
        <authorList>
            <person name="Pankratov T."/>
        </authorList>
    </citation>
    <scope>NUCLEOTIDE SEQUENCE [LARGE SCALE GENOMIC DNA]</scope>
    <source>
        <strain evidence="8 9">RmlP026</strain>
    </source>
</reference>
<dbReference type="InterPro" id="IPR025166">
    <property type="entry name" value="Integrase_DNA_bind_dom"/>
</dbReference>